<keyword evidence="6" id="KW-1185">Reference proteome</keyword>
<name>A0ABT5TVV7_9MICO</name>
<evidence type="ECO:0000256" key="3">
    <source>
        <dbReference type="SAM" id="SignalP"/>
    </source>
</evidence>
<dbReference type="Pfam" id="PF01551">
    <property type="entry name" value="Peptidase_M23"/>
    <property type="match status" value="1"/>
</dbReference>
<accession>A0ABT5TVV7</accession>
<feature type="domain" description="M23ase beta-sheet core" evidence="4">
    <location>
        <begin position="96"/>
        <end position="183"/>
    </location>
</feature>
<dbReference type="PANTHER" id="PTHR21666">
    <property type="entry name" value="PEPTIDASE-RELATED"/>
    <property type="match status" value="1"/>
</dbReference>
<comment type="caution">
    <text evidence="5">The sequence shown here is derived from an EMBL/GenBank/DDBJ whole genome shotgun (WGS) entry which is preliminary data.</text>
</comment>
<organism evidence="5 6">
    <name type="scientific">Georgenia halotolerans</name>
    <dbReference type="NCBI Taxonomy" id="3028317"/>
    <lineage>
        <taxon>Bacteria</taxon>
        <taxon>Bacillati</taxon>
        <taxon>Actinomycetota</taxon>
        <taxon>Actinomycetes</taxon>
        <taxon>Micrococcales</taxon>
        <taxon>Bogoriellaceae</taxon>
        <taxon>Georgenia</taxon>
    </lineage>
</organism>
<evidence type="ECO:0000313" key="6">
    <source>
        <dbReference type="Proteomes" id="UP001165561"/>
    </source>
</evidence>
<dbReference type="Proteomes" id="UP001165561">
    <property type="component" value="Unassembled WGS sequence"/>
</dbReference>
<proteinExistence type="predicted"/>
<feature type="compositionally biased region" description="Low complexity" evidence="2">
    <location>
        <begin position="61"/>
        <end position="71"/>
    </location>
</feature>
<dbReference type="Gene3D" id="2.70.70.10">
    <property type="entry name" value="Glucose Permease (Domain IIA)"/>
    <property type="match status" value="1"/>
</dbReference>
<feature type="chain" id="PRO_5046394472" evidence="3">
    <location>
        <begin position="21"/>
        <end position="203"/>
    </location>
</feature>
<dbReference type="CDD" id="cd12797">
    <property type="entry name" value="M23_peptidase"/>
    <property type="match status" value="1"/>
</dbReference>
<dbReference type="InterPro" id="IPR050570">
    <property type="entry name" value="Cell_wall_metabolism_enzyme"/>
</dbReference>
<feature type="region of interest" description="Disordered" evidence="2">
    <location>
        <begin position="29"/>
        <end position="80"/>
    </location>
</feature>
<evidence type="ECO:0000259" key="4">
    <source>
        <dbReference type="Pfam" id="PF01551"/>
    </source>
</evidence>
<evidence type="ECO:0000313" key="5">
    <source>
        <dbReference type="EMBL" id="MDD9206179.1"/>
    </source>
</evidence>
<evidence type="ECO:0000256" key="1">
    <source>
        <dbReference type="ARBA" id="ARBA00022729"/>
    </source>
</evidence>
<protein>
    <submittedName>
        <fullName evidence="5">M23 family metallopeptidase</fullName>
    </submittedName>
</protein>
<evidence type="ECO:0000256" key="2">
    <source>
        <dbReference type="SAM" id="MobiDB-lite"/>
    </source>
</evidence>
<sequence>MDVRSVALVVGAAVALAGGAAVLGAEVGEGVPGPDQGPSGATGPLVGGGGPPDGRGPAPPRAGASLRPAGAFRSPTGSAPEVLREFDAPDRPWTAGHRGADLVLAAGAPVLAAGDGVVAFAGTVVDRPVVSVLHTDGLRTTYEPVTPAVRRGDRVHAGAVLGHLAVPGHCDPRSCLHWGARRGPSAYLDPLSLLRPVIRLLPG</sequence>
<dbReference type="SUPFAM" id="SSF51261">
    <property type="entry name" value="Duplicated hybrid motif"/>
    <property type="match status" value="1"/>
</dbReference>
<keyword evidence="1 3" id="KW-0732">Signal</keyword>
<feature type="signal peptide" evidence="3">
    <location>
        <begin position="1"/>
        <end position="20"/>
    </location>
</feature>
<dbReference type="InterPro" id="IPR016047">
    <property type="entry name" value="M23ase_b-sheet_dom"/>
</dbReference>
<gene>
    <name evidence="5" type="ORF">PU560_06815</name>
</gene>
<feature type="compositionally biased region" description="Low complexity" evidence="2">
    <location>
        <begin position="29"/>
        <end position="44"/>
    </location>
</feature>
<dbReference type="InterPro" id="IPR011055">
    <property type="entry name" value="Dup_hybrid_motif"/>
</dbReference>
<dbReference type="EMBL" id="JARACI010000804">
    <property type="protein sequence ID" value="MDD9206179.1"/>
    <property type="molecule type" value="Genomic_DNA"/>
</dbReference>
<reference evidence="5" key="1">
    <citation type="submission" date="2023-02" db="EMBL/GenBank/DDBJ databases">
        <title>Georgenia sp.10Sc9-8, isolated from a soil sample collected from the Taklamakan desert.</title>
        <authorList>
            <person name="Liu S."/>
        </authorList>
    </citation>
    <scope>NUCLEOTIDE SEQUENCE</scope>
    <source>
        <strain evidence="5">10Sc9-8</strain>
    </source>
</reference>
<dbReference type="PANTHER" id="PTHR21666:SF289">
    <property type="entry name" value="L-ALA--D-GLU ENDOPEPTIDASE"/>
    <property type="match status" value="1"/>
</dbReference>